<gene>
    <name evidence="2" type="ORF">ACFSRY_04265</name>
</gene>
<keyword evidence="1" id="KW-1133">Transmembrane helix</keyword>
<dbReference type="RefSeq" id="WP_377503525.1">
    <property type="nucleotide sequence ID" value="NZ_JBHULU010000004.1"/>
</dbReference>
<accession>A0ABW5IHF6</accession>
<comment type="caution">
    <text evidence="2">The sequence shown here is derived from an EMBL/GenBank/DDBJ whole genome shotgun (WGS) entry which is preliminary data.</text>
</comment>
<proteinExistence type="predicted"/>
<evidence type="ECO:0000256" key="1">
    <source>
        <dbReference type="SAM" id="Phobius"/>
    </source>
</evidence>
<feature type="transmembrane region" description="Helical" evidence="1">
    <location>
        <begin position="7"/>
        <end position="26"/>
    </location>
</feature>
<name>A0ABW5IHF6_9BACT</name>
<dbReference type="Proteomes" id="UP001597544">
    <property type="component" value="Unassembled WGS sequence"/>
</dbReference>
<feature type="transmembrane region" description="Helical" evidence="1">
    <location>
        <begin position="32"/>
        <end position="50"/>
    </location>
</feature>
<sequence length="68" mass="7713">MKKDHIRFWLLFTLSIAISAVVISFFVEALKIVLYIILVLALAPIVYIILRSIIPGRKKGSDKLGTRE</sequence>
<dbReference type="EMBL" id="JBHULU010000004">
    <property type="protein sequence ID" value="MFD2513067.1"/>
    <property type="molecule type" value="Genomic_DNA"/>
</dbReference>
<keyword evidence="3" id="KW-1185">Reference proteome</keyword>
<organism evidence="2 3">
    <name type="scientific">Pontibacter locisalis</name>
    <dbReference type="NCBI Taxonomy" id="1719035"/>
    <lineage>
        <taxon>Bacteria</taxon>
        <taxon>Pseudomonadati</taxon>
        <taxon>Bacteroidota</taxon>
        <taxon>Cytophagia</taxon>
        <taxon>Cytophagales</taxon>
        <taxon>Hymenobacteraceae</taxon>
        <taxon>Pontibacter</taxon>
    </lineage>
</organism>
<keyword evidence="1" id="KW-0472">Membrane</keyword>
<evidence type="ECO:0000313" key="3">
    <source>
        <dbReference type="Proteomes" id="UP001597544"/>
    </source>
</evidence>
<evidence type="ECO:0000313" key="2">
    <source>
        <dbReference type="EMBL" id="MFD2513067.1"/>
    </source>
</evidence>
<protein>
    <submittedName>
        <fullName evidence="2">Uncharacterized protein</fullName>
    </submittedName>
</protein>
<reference evidence="3" key="1">
    <citation type="journal article" date="2019" name="Int. J. Syst. Evol. Microbiol.">
        <title>The Global Catalogue of Microorganisms (GCM) 10K type strain sequencing project: providing services to taxonomists for standard genome sequencing and annotation.</title>
        <authorList>
            <consortium name="The Broad Institute Genomics Platform"/>
            <consortium name="The Broad Institute Genome Sequencing Center for Infectious Disease"/>
            <person name="Wu L."/>
            <person name="Ma J."/>
        </authorList>
    </citation>
    <scope>NUCLEOTIDE SEQUENCE [LARGE SCALE GENOMIC DNA]</scope>
    <source>
        <strain evidence="3">KCTC 42498</strain>
    </source>
</reference>
<keyword evidence="1" id="KW-0812">Transmembrane</keyword>